<reference evidence="1 2" key="1">
    <citation type="submission" date="2019-09" db="EMBL/GenBank/DDBJ databases">
        <authorList>
            <person name="Leyn A S."/>
        </authorList>
    </citation>
    <scope>NUCLEOTIDE SEQUENCE [LARGE SCALE GENOMIC DNA]</scope>
    <source>
        <strain evidence="1">AA231_1</strain>
    </source>
</reference>
<dbReference type="RefSeq" id="WP_155546651.1">
    <property type="nucleotide sequence ID" value="NZ_CABVGP010000002.1"/>
</dbReference>
<proteinExistence type="predicted"/>
<dbReference type="AlphaFoldDB" id="A0A6I8M2F8"/>
<evidence type="ECO:0000313" key="2">
    <source>
        <dbReference type="Proteomes" id="UP000399805"/>
    </source>
</evidence>
<protein>
    <submittedName>
        <fullName evidence="1">Uncharacterized protein</fullName>
    </submittedName>
</protein>
<accession>A0A6I8M2F8</accession>
<dbReference type="Proteomes" id="UP000399805">
    <property type="component" value="Unassembled WGS sequence"/>
</dbReference>
<evidence type="ECO:0000313" key="1">
    <source>
        <dbReference type="EMBL" id="VVJ21780.1"/>
    </source>
</evidence>
<dbReference type="EMBL" id="CABVGP010000002">
    <property type="protein sequence ID" value="VVJ21780.1"/>
    <property type="molecule type" value="Genomic_DNA"/>
</dbReference>
<sequence>MARVDLARQGLPTRLPARCHRLFGLGLAGLTKLAARLSDDSGAGHVARGRVLHDRLVGVAGHEGVRRFVAGVLAGNAVAGRAFAVRSRNGEPR</sequence>
<organism evidence="1 2">
    <name type="scientific">Amycolatopsis camponoti</name>
    <dbReference type="NCBI Taxonomy" id="2606593"/>
    <lineage>
        <taxon>Bacteria</taxon>
        <taxon>Bacillati</taxon>
        <taxon>Actinomycetota</taxon>
        <taxon>Actinomycetes</taxon>
        <taxon>Pseudonocardiales</taxon>
        <taxon>Pseudonocardiaceae</taxon>
        <taxon>Amycolatopsis</taxon>
    </lineage>
</organism>
<keyword evidence="2" id="KW-1185">Reference proteome</keyword>
<name>A0A6I8M2F8_9PSEU</name>
<gene>
    <name evidence="1" type="ORF">AA23TX_06797</name>
</gene>